<sequence>MRRLLRTAGEGQRLAGFGSHLQAPQGAVIGTFRPAQHRRTTAGAQALLGGPQGIGRFGVHLYQPAQVYPRGLPGRGVRNEWRCHQHDSTGFSAQAGQGWPQQLQFATAGAGQQQFTEGSRRPAAFRQALIKGCMARGLQAERPRLGLPAAPYPALVEQPVEVDHRAHQSRLSKPQNTPSMKNSCSGRTSMGA</sequence>
<evidence type="ECO:0000313" key="3">
    <source>
        <dbReference type="Proteomes" id="UP000294335"/>
    </source>
</evidence>
<keyword evidence="3" id="KW-1185">Reference proteome</keyword>
<dbReference type="EMBL" id="OPYN01000137">
    <property type="protein sequence ID" value="SPO61431.1"/>
    <property type="molecule type" value="Genomic_DNA"/>
</dbReference>
<organism evidence="2 3">
    <name type="scientific">Pseudomonas inefficax</name>
    <dbReference type="NCBI Taxonomy" id="2078786"/>
    <lineage>
        <taxon>Bacteria</taxon>
        <taxon>Pseudomonadati</taxon>
        <taxon>Pseudomonadota</taxon>
        <taxon>Gammaproteobacteria</taxon>
        <taxon>Pseudomonadales</taxon>
        <taxon>Pseudomonadaceae</taxon>
        <taxon>Pseudomonas</taxon>
    </lineage>
</organism>
<feature type="region of interest" description="Disordered" evidence="1">
    <location>
        <begin position="162"/>
        <end position="192"/>
    </location>
</feature>
<accession>A0AAQ1PBS8</accession>
<dbReference type="Proteomes" id="UP000294335">
    <property type="component" value="Unassembled WGS sequence"/>
</dbReference>
<evidence type="ECO:0000313" key="2">
    <source>
        <dbReference type="EMBL" id="SPO61431.1"/>
    </source>
</evidence>
<evidence type="ECO:0000256" key="1">
    <source>
        <dbReference type="SAM" id="MobiDB-lite"/>
    </source>
</evidence>
<feature type="compositionally biased region" description="Polar residues" evidence="1">
    <location>
        <begin position="169"/>
        <end position="192"/>
    </location>
</feature>
<comment type="caution">
    <text evidence="2">The sequence shown here is derived from an EMBL/GenBank/DDBJ whole genome shotgun (WGS) entry which is preliminary data.</text>
</comment>
<dbReference type="AlphaFoldDB" id="A0AAQ1PBS8"/>
<gene>
    <name evidence="2" type="ORF">JV551A3_V1_1370038</name>
</gene>
<protein>
    <submittedName>
        <fullName evidence="2">Uncharacterized protein</fullName>
    </submittedName>
</protein>
<reference evidence="2 3" key="1">
    <citation type="submission" date="2018-02" db="EMBL/GenBank/DDBJ databases">
        <authorList>
            <person name="Dubost A."/>
        </authorList>
    </citation>
    <scope>NUCLEOTIDE SEQUENCE [LARGE SCALE GENOMIC DNA]</scope>
    <source>
        <strain evidence="3">JV551A3</strain>
    </source>
</reference>
<name>A0AAQ1PBS8_9PSED</name>
<proteinExistence type="predicted"/>